<dbReference type="OrthoDB" id="9799862at2"/>
<keyword evidence="1" id="KW-0614">Plasmid</keyword>
<evidence type="ECO:0000313" key="2">
    <source>
        <dbReference type="Proteomes" id="UP000000343"/>
    </source>
</evidence>
<dbReference type="PANTHER" id="PTHR39185:SF1">
    <property type="entry name" value="SWARMING MOTILITY PROTEIN SWRD"/>
    <property type="match status" value="1"/>
</dbReference>
<dbReference type="Pfam" id="PF06289">
    <property type="entry name" value="FlbD"/>
    <property type="match status" value="1"/>
</dbReference>
<keyword evidence="2" id="KW-1185">Reference proteome</keyword>
<name>E8X610_GRATM</name>
<gene>
    <name evidence="1" type="ordered locus">AciX9_4114</name>
</gene>
<dbReference type="InterPro" id="IPR009384">
    <property type="entry name" value="SwrD-like"/>
</dbReference>
<dbReference type="AlphaFoldDB" id="E8X610"/>
<keyword evidence="1" id="KW-0969">Cilium</keyword>
<geneLocation type="plasmid" evidence="1 2">
    <name>pACIX901</name>
</geneLocation>
<dbReference type="EMBL" id="CP002481">
    <property type="protein sequence ID" value="ADW70894.1"/>
    <property type="molecule type" value="Genomic_DNA"/>
</dbReference>
<dbReference type="PANTHER" id="PTHR39185">
    <property type="entry name" value="SWARMING MOTILITY PROTEIN SWRD"/>
    <property type="match status" value="1"/>
</dbReference>
<dbReference type="HOGENOM" id="CLU_173020_2_0_0"/>
<reference evidence="2" key="1">
    <citation type="submission" date="2011-01" db="EMBL/GenBank/DDBJ databases">
        <title>Complete sequence of plasmid1 of Acidobacterium sp. MP5ACTX9.</title>
        <authorList>
            <consortium name="US DOE Joint Genome Institute"/>
            <person name="Lucas S."/>
            <person name="Copeland A."/>
            <person name="Lapidus A."/>
            <person name="Cheng J.-F."/>
            <person name="Goodwin L."/>
            <person name="Pitluck S."/>
            <person name="Teshima H."/>
            <person name="Detter J.C."/>
            <person name="Han C."/>
            <person name="Tapia R."/>
            <person name="Land M."/>
            <person name="Hauser L."/>
            <person name="Kyrpides N."/>
            <person name="Ivanova N."/>
            <person name="Ovchinnikova G."/>
            <person name="Pagani I."/>
            <person name="Rawat S.R."/>
            <person name="Mannisto M."/>
            <person name="Haggblom M.M."/>
            <person name="Woyke T."/>
        </authorList>
    </citation>
    <scope>NUCLEOTIDE SEQUENCE [LARGE SCALE GENOMIC DNA]</scope>
    <source>
        <strain evidence="2">MP5ACTX9</strain>
        <plasmid evidence="2">Plasmid pACIX901</plasmid>
    </source>
</reference>
<accession>E8X610</accession>
<sequence>MVAVTGLNGVVFAINSDLIEHAEATPDTVITLTTGNKLVIREGLEELIDKVIAFKHAVRMGLGLGVDTTHG</sequence>
<dbReference type="KEGG" id="acm:AciX9_4114"/>
<proteinExistence type="predicted"/>
<keyword evidence="1" id="KW-0282">Flagellum</keyword>
<protein>
    <submittedName>
        <fullName evidence="1">Flagellar FlbD family protein</fullName>
    </submittedName>
</protein>
<dbReference type="RefSeq" id="WP_013572806.1">
    <property type="nucleotide sequence ID" value="NC_015057.1"/>
</dbReference>
<organism evidence="2">
    <name type="scientific">Granulicella tundricola (strain ATCC BAA-1859 / DSM 23138 / MP5ACTX9)</name>
    <dbReference type="NCBI Taxonomy" id="1198114"/>
    <lineage>
        <taxon>Bacteria</taxon>
        <taxon>Pseudomonadati</taxon>
        <taxon>Acidobacteriota</taxon>
        <taxon>Terriglobia</taxon>
        <taxon>Terriglobales</taxon>
        <taxon>Acidobacteriaceae</taxon>
        <taxon>Granulicella</taxon>
    </lineage>
</organism>
<keyword evidence="1" id="KW-0966">Cell projection</keyword>
<dbReference type="Proteomes" id="UP000000343">
    <property type="component" value="Plasmid pACIX901"/>
</dbReference>
<evidence type="ECO:0000313" key="1">
    <source>
        <dbReference type="EMBL" id="ADW70894.1"/>
    </source>
</evidence>